<dbReference type="NCBIfam" id="TIGR02937">
    <property type="entry name" value="sigma70-ECF"/>
    <property type="match status" value="1"/>
</dbReference>
<keyword evidence="3" id="KW-0731">Sigma factor</keyword>
<name>A0ABQ1ZUC6_9BACL</name>
<dbReference type="InterPro" id="IPR039425">
    <property type="entry name" value="RNA_pol_sigma-70-like"/>
</dbReference>
<evidence type="ECO:0000256" key="2">
    <source>
        <dbReference type="ARBA" id="ARBA00023015"/>
    </source>
</evidence>
<dbReference type="Gene3D" id="1.10.1740.10">
    <property type="match status" value="1"/>
</dbReference>
<dbReference type="Pfam" id="PF04542">
    <property type="entry name" value="Sigma70_r2"/>
    <property type="match status" value="1"/>
</dbReference>
<dbReference type="Pfam" id="PF08281">
    <property type="entry name" value="Sigma70_r4_2"/>
    <property type="match status" value="1"/>
</dbReference>
<dbReference type="InterPro" id="IPR013249">
    <property type="entry name" value="RNA_pol_sigma70_r4_t2"/>
</dbReference>
<dbReference type="InterPro" id="IPR013325">
    <property type="entry name" value="RNA_pol_sigma_r2"/>
</dbReference>
<proteinExistence type="inferred from homology"/>
<protein>
    <submittedName>
        <fullName evidence="9">RNA polymerase sigma factor</fullName>
    </submittedName>
</protein>
<dbReference type="Proteomes" id="UP000605427">
    <property type="component" value="Unassembled WGS sequence"/>
</dbReference>
<feature type="coiled-coil region" evidence="6">
    <location>
        <begin position="101"/>
        <end position="128"/>
    </location>
</feature>
<evidence type="ECO:0000256" key="5">
    <source>
        <dbReference type="ARBA" id="ARBA00023163"/>
    </source>
</evidence>
<evidence type="ECO:0000256" key="4">
    <source>
        <dbReference type="ARBA" id="ARBA00023125"/>
    </source>
</evidence>
<accession>A0ABQ1ZUC6</accession>
<evidence type="ECO:0000256" key="3">
    <source>
        <dbReference type="ARBA" id="ARBA00023082"/>
    </source>
</evidence>
<keyword evidence="2" id="KW-0805">Transcription regulation</keyword>
<dbReference type="SUPFAM" id="SSF88946">
    <property type="entry name" value="Sigma2 domain of RNA polymerase sigma factors"/>
    <property type="match status" value="1"/>
</dbReference>
<dbReference type="PANTHER" id="PTHR43133">
    <property type="entry name" value="RNA POLYMERASE ECF-TYPE SIGMA FACTO"/>
    <property type="match status" value="1"/>
</dbReference>
<dbReference type="InterPro" id="IPR014284">
    <property type="entry name" value="RNA_pol_sigma-70_dom"/>
</dbReference>
<dbReference type="RefSeq" id="WP_172247474.1">
    <property type="nucleotide sequence ID" value="NZ_BMDD01000002.1"/>
</dbReference>
<organism evidence="9 10">
    <name type="scientific">Saccharibacillus endophyticus</name>
    <dbReference type="NCBI Taxonomy" id="2060666"/>
    <lineage>
        <taxon>Bacteria</taxon>
        <taxon>Bacillati</taxon>
        <taxon>Bacillota</taxon>
        <taxon>Bacilli</taxon>
        <taxon>Bacillales</taxon>
        <taxon>Paenibacillaceae</taxon>
        <taxon>Saccharibacillus</taxon>
    </lineage>
</organism>
<keyword evidence="4" id="KW-0238">DNA-binding</keyword>
<evidence type="ECO:0000259" key="8">
    <source>
        <dbReference type="Pfam" id="PF08281"/>
    </source>
</evidence>
<comment type="similarity">
    <text evidence="1">Belongs to the sigma-70 factor family. ECF subfamily.</text>
</comment>
<dbReference type="CDD" id="cd06171">
    <property type="entry name" value="Sigma70_r4"/>
    <property type="match status" value="1"/>
</dbReference>
<evidence type="ECO:0000256" key="6">
    <source>
        <dbReference type="SAM" id="Coils"/>
    </source>
</evidence>
<dbReference type="Gene3D" id="1.10.10.10">
    <property type="entry name" value="Winged helix-like DNA-binding domain superfamily/Winged helix DNA-binding domain"/>
    <property type="match status" value="1"/>
</dbReference>
<keyword evidence="6" id="KW-0175">Coiled coil</keyword>
<reference evidence="10" key="1">
    <citation type="journal article" date="2019" name="Int. J. Syst. Evol. Microbiol.">
        <title>The Global Catalogue of Microorganisms (GCM) 10K type strain sequencing project: providing services to taxonomists for standard genome sequencing and annotation.</title>
        <authorList>
            <consortium name="The Broad Institute Genomics Platform"/>
            <consortium name="The Broad Institute Genome Sequencing Center for Infectious Disease"/>
            <person name="Wu L."/>
            <person name="Ma J."/>
        </authorList>
    </citation>
    <scope>NUCLEOTIDE SEQUENCE [LARGE SCALE GENOMIC DNA]</scope>
    <source>
        <strain evidence="10">CCM 8702</strain>
    </source>
</reference>
<dbReference type="SUPFAM" id="SSF88659">
    <property type="entry name" value="Sigma3 and sigma4 domains of RNA polymerase sigma factors"/>
    <property type="match status" value="1"/>
</dbReference>
<dbReference type="PANTHER" id="PTHR43133:SF8">
    <property type="entry name" value="RNA POLYMERASE SIGMA FACTOR HI_1459-RELATED"/>
    <property type="match status" value="1"/>
</dbReference>
<feature type="domain" description="RNA polymerase sigma-70 region 2" evidence="7">
    <location>
        <begin position="24"/>
        <end position="92"/>
    </location>
</feature>
<evidence type="ECO:0000313" key="9">
    <source>
        <dbReference type="EMBL" id="GGH77648.1"/>
    </source>
</evidence>
<sequence length="183" mass="21500">MIDDRKIQQALIAREPQALEQVMDAYAGLLWSVAQSVLHTDSAQEIEECAADVFFELWQKPEAYDPEKASLKTYLATAIRYKAIDRCRKLSRDSTFSLHENDIYNENIAEALEREEAAEALKQAVQELPEPEREIVRRRFYQGQKAGEISDMMSLDVRQVQNRLYRAKQRLRHWWIKKQRGEE</sequence>
<keyword evidence="5" id="KW-0804">Transcription</keyword>
<feature type="domain" description="RNA polymerase sigma factor 70 region 4 type 2" evidence="8">
    <location>
        <begin position="119"/>
        <end position="171"/>
    </location>
</feature>
<dbReference type="InterPro" id="IPR007627">
    <property type="entry name" value="RNA_pol_sigma70_r2"/>
</dbReference>
<dbReference type="InterPro" id="IPR013324">
    <property type="entry name" value="RNA_pol_sigma_r3/r4-like"/>
</dbReference>
<evidence type="ECO:0000313" key="10">
    <source>
        <dbReference type="Proteomes" id="UP000605427"/>
    </source>
</evidence>
<keyword evidence="10" id="KW-1185">Reference proteome</keyword>
<dbReference type="InterPro" id="IPR036388">
    <property type="entry name" value="WH-like_DNA-bd_sf"/>
</dbReference>
<evidence type="ECO:0000256" key="1">
    <source>
        <dbReference type="ARBA" id="ARBA00010641"/>
    </source>
</evidence>
<comment type="caution">
    <text evidence="9">The sequence shown here is derived from an EMBL/GenBank/DDBJ whole genome shotgun (WGS) entry which is preliminary data.</text>
</comment>
<evidence type="ECO:0000259" key="7">
    <source>
        <dbReference type="Pfam" id="PF04542"/>
    </source>
</evidence>
<gene>
    <name evidence="9" type="ORF">GCM10007362_21720</name>
</gene>
<dbReference type="EMBL" id="BMDD01000002">
    <property type="protein sequence ID" value="GGH77648.1"/>
    <property type="molecule type" value="Genomic_DNA"/>
</dbReference>